<keyword evidence="5" id="KW-0804">Transcription</keyword>
<evidence type="ECO:0000256" key="5">
    <source>
        <dbReference type="ARBA" id="ARBA00023163"/>
    </source>
</evidence>
<dbReference type="GO" id="GO:0006355">
    <property type="term" value="P:regulation of DNA-templated transcription"/>
    <property type="evidence" value="ECO:0007669"/>
    <property type="project" value="InterPro"/>
</dbReference>
<evidence type="ECO:0000256" key="4">
    <source>
        <dbReference type="ARBA" id="ARBA00023125"/>
    </source>
</evidence>
<dbReference type="InterPro" id="IPR000792">
    <property type="entry name" value="Tscrpt_reg_LuxR_C"/>
</dbReference>
<dbReference type="SMART" id="SM00421">
    <property type="entry name" value="HTH_LUXR"/>
    <property type="match status" value="1"/>
</dbReference>
<dbReference type="Pfam" id="PF00072">
    <property type="entry name" value="Response_reg"/>
    <property type="match status" value="1"/>
</dbReference>
<evidence type="ECO:0000256" key="7">
    <source>
        <dbReference type="PROSITE-ProRule" id="PRU00169"/>
    </source>
</evidence>
<evidence type="ECO:0000259" key="8">
    <source>
        <dbReference type="PROSITE" id="PS50043"/>
    </source>
</evidence>
<dbReference type="CDD" id="cd06170">
    <property type="entry name" value="LuxR_C_like"/>
    <property type="match status" value="1"/>
</dbReference>
<organism evidence="10 11">
    <name type="scientific">Eubacterium ruminantium</name>
    <dbReference type="NCBI Taxonomy" id="42322"/>
    <lineage>
        <taxon>Bacteria</taxon>
        <taxon>Bacillati</taxon>
        <taxon>Bacillota</taxon>
        <taxon>Clostridia</taxon>
        <taxon>Eubacteriales</taxon>
        <taxon>Eubacteriaceae</taxon>
        <taxon>Eubacterium</taxon>
    </lineage>
</organism>
<dbReference type="SMART" id="SM00448">
    <property type="entry name" value="REC"/>
    <property type="match status" value="1"/>
</dbReference>
<dbReference type="GO" id="GO:0000160">
    <property type="term" value="P:phosphorelay signal transduction system"/>
    <property type="evidence" value="ECO:0007669"/>
    <property type="project" value="InterPro"/>
</dbReference>
<dbReference type="SUPFAM" id="SSF52172">
    <property type="entry name" value="CheY-like"/>
    <property type="match status" value="1"/>
</dbReference>
<dbReference type="InterPro" id="IPR011006">
    <property type="entry name" value="CheY-like_superfamily"/>
</dbReference>
<dbReference type="GO" id="GO:0003677">
    <property type="term" value="F:DNA binding"/>
    <property type="evidence" value="ECO:0007669"/>
    <property type="project" value="UniProtKB-KW"/>
</dbReference>
<sequence length="228" mass="24947">MRKVLLVDDEVMLLDSLEIILSFNDMEIIGKATDGNAALDILKEKKCDIALVDLNMKGMGGIELIGHMKQLYPEIKILVLTTFYDDKNITEAISNGAEGYLLKDSGKDAILGAVDQIMGGSTVLDKKVMERLTALVANNAAALLANDNNSTDNAADDHAEKNIREIGVYGELTEREREIASLIVDGFSNKQIADKLYISEGTVKNYISKIYDKTGIHDRVKLVVALKG</sequence>
<keyword evidence="11" id="KW-1185">Reference proteome</keyword>
<evidence type="ECO:0000256" key="6">
    <source>
        <dbReference type="ARBA" id="ARBA00024867"/>
    </source>
</evidence>
<evidence type="ECO:0000256" key="3">
    <source>
        <dbReference type="ARBA" id="ARBA00023015"/>
    </source>
</evidence>
<proteinExistence type="predicted"/>
<keyword evidence="3" id="KW-0805">Transcription regulation</keyword>
<dbReference type="PANTHER" id="PTHR43214:SF40">
    <property type="entry name" value="TRANSCRIPTIONAL REGULATORY PROTEIN LNRK"/>
    <property type="match status" value="1"/>
</dbReference>
<dbReference type="InterPro" id="IPR058245">
    <property type="entry name" value="NreC/VraR/RcsB-like_REC"/>
</dbReference>
<protein>
    <recommendedName>
        <fullName evidence="1">Stage 0 sporulation protein A homolog</fullName>
    </recommendedName>
</protein>
<dbReference type="PRINTS" id="PR00038">
    <property type="entry name" value="HTHLUXR"/>
</dbReference>
<feature type="domain" description="Response regulatory" evidence="9">
    <location>
        <begin position="3"/>
        <end position="118"/>
    </location>
</feature>
<keyword evidence="2 7" id="KW-0597">Phosphoprotein</keyword>
<dbReference type="RefSeq" id="WP_242870160.1">
    <property type="nucleotide sequence ID" value="NZ_FMTO01000003.1"/>
</dbReference>
<accession>A0A1T4KGY0</accession>
<dbReference type="AlphaFoldDB" id="A0A1T4KGY0"/>
<evidence type="ECO:0000259" key="9">
    <source>
        <dbReference type="PROSITE" id="PS50110"/>
    </source>
</evidence>
<dbReference type="PANTHER" id="PTHR43214">
    <property type="entry name" value="TWO-COMPONENT RESPONSE REGULATOR"/>
    <property type="match status" value="1"/>
</dbReference>
<dbReference type="PROSITE" id="PS50043">
    <property type="entry name" value="HTH_LUXR_2"/>
    <property type="match status" value="1"/>
</dbReference>
<dbReference type="Proteomes" id="UP000189857">
    <property type="component" value="Unassembled WGS sequence"/>
</dbReference>
<dbReference type="CDD" id="cd17535">
    <property type="entry name" value="REC_NarL-like"/>
    <property type="match status" value="1"/>
</dbReference>
<dbReference type="PROSITE" id="PS50110">
    <property type="entry name" value="RESPONSE_REGULATORY"/>
    <property type="match status" value="1"/>
</dbReference>
<dbReference type="InterPro" id="IPR001789">
    <property type="entry name" value="Sig_transdc_resp-reg_receiver"/>
</dbReference>
<dbReference type="Pfam" id="PF00196">
    <property type="entry name" value="GerE"/>
    <property type="match status" value="1"/>
</dbReference>
<evidence type="ECO:0000256" key="1">
    <source>
        <dbReference type="ARBA" id="ARBA00018672"/>
    </source>
</evidence>
<keyword evidence="4" id="KW-0238">DNA-binding</keyword>
<evidence type="ECO:0000313" key="10">
    <source>
        <dbReference type="EMBL" id="SJZ41680.1"/>
    </source>
</evidence>
<reference evidence="10 11" key="1">
    <citation type="submission" date="2017-02" db="EMBL/GenBank/DDBJ databases">
        <authorList>
            <person name="Peterson S.W."/>
        </authorList>
    </citation>
    <scope>NUCLEOTIDE SEQUENCE [LARGE SCALE GENOMIC DNA]</scope>
    <source>
        <strain evidence="10 11">ATCC 17233</strain>
    </source>
</reference>
<evidence type="ECO:0000256" key="2">
    <source>
        <dbReference type="ARBA" id="ARBA00022553"/>
    </source>
</evidence>
<dbReference type="SUPFAM" id="SSF46894">
    <property type="entry name" value="C-terminal effector domain of the bipartite response regulators"/>
    <property type="match status" value="1"/>
</dbReference>
<feature type="domain" description="HTH luxR-type" evidence="8">
    <location>
        <begin position="165"/>
        <end position="228"/>
    </location>
</feature>
<feature type="modified residue" description="4-aspartylphosphate" evidence="7">
    <location>
        <position position="53"/>
    </location>
</feature>
<gene>
    <name evidence="10" type="ORF">SAMN02745110_00374</name>
</gene>
<dbReference type="InterPro" id="IPR039420">
    <property type="entry name" value="WalR-like"/>
</dbReference>
<dbReference type="Gene3D" id="3.40.50.2300">
    <property type="match status" value="1"/>
</dbReference>
<dbReference type="InterPro" id="IPR016032">
    <property type="entry name" value="Sig_transdc_resp-reg_C-effctor"/>
</dbReference>
<comment type="function">
    <text evidence="6">May play the central regulatory role in sporulation. It may be an element of the effector pathway responsible for the activation of sporulation genes in response to nutritional stress. Spo0A may act in concert with spo0H (a sigma factor) to control the expression of some genes that are critical to the sporulation process.</text>
</comment>
<dbReference type="EMBL" id="FUXA01000004">
    <property type="protein sequence ID" value="SJZ41680.1"/>
    <property type="molecule type" value="Genomic_DNA"/>
</dbReference>
<name>A0A1T4KGY0_9FIRM</name>
<evidence type="ECO:0000313" key="11">
    <source>
        <dbReference type="Proteomes" id="UP000189857"/>
    </source>
</evidence>